<feature type="domain" description="Membrane insertase YidC/Oxa/ALB C-terminal" evidence="14">
    <location>
        <begin position="366"/>
        <end position="559"/>
    </location>
</feature>
<keyword evidence="4 13" id="KW-0813">Transport</keyword>
<dbReference type="CDD" id="cd19961">
    <property type="entry name" value="EcYidC-like_peri"/>
    <property type="match status" value="1"/>
</dbReference>
<evidence type="ECO:0000313" key="16">
    <source>
        <dbReference type="EMBL" id="MTI28928.1"/>
    </source>
</evidence>
<name>A0ABW9RXH0_9BACT</name>
<comment type="caution">
    <text evidence="16">The sequence shown here is derived from an EMBL/GenBank/DDBJ whole genome shotgun (WGS) entry which is preliminary data.</text>
</comment>
<dbReference type="NCBIfam" id="NF002356">
    <property type="entry name" value="PRK01318.2-3"/>
    <property type="match status" value="1"/>
</dbReference>
<dbReference type="PANTHER" id="PTHR12428:SF65">
    <property type="entry name" value="CYTOCHROME C OXIDASE ASSEMBLY PROTEIN COX18, MITOCHONDRIAL"/>
    <property type="match status" value="1"/>
</dbReference>
<dbReference type="PRINTS" id="PR00701">
    <property type="entry name" value="60KDINNERMP"/>
</dbReference>
<keyword evidence="5 13" id="KW-1003">Cell membrane</keyword>
<evidence type="ECO:0000259" key="15">
    <source>
        <dbReference type="Pfam" id="PF14849"/>
    </source>
</evidence>
<evidence type="ECO:0000256" key="10">
    <source>
        <dbReference type="ARBA" id="ARBA00023186"/>
    </source>
</evidence>
<evidence type="ECO:0000256" key="6">
    <source>
        <dbReference type="ARBA" id="ARBA00022692"/>
    </source>
</evidence>
<dbReference type="InterPro" id="IPR028053">
    <property type="entry name" value="Membr_insert_YidC_N"/>
</dbReference>
<comment type="subcellular location">
    <subcellularLocation>
        <location evidence="1">Cell inner membrane</location>
        <topology evidence="1">Multi-pass membrane protein</topology>
    </subcellularLocation>
    <subcellularLocation>
        <location evidence="13">Cell membrane</location>
        <topology evidence="13">Multi-pass membrane protein</topology>
    </subcellularLocation>
</comment>
<evidence type="ECO:0000256" key="12">
    <source>
        <dbReference type="ARBA" id="ARBA00033342"/>
    </source>
</evidence>
<evidence type="ECO:0000256" key="1">
    <source>
        <dbReference type="ARBA" id="ARBA00004429"/>
    </source>
</evidence>
<evidence type="ECO:0000256" key="7">
    <source>
        <dbReference type="ARBA" id="ARBA00022927"/>
    </source>
</evidence>
<feature type="transmembrane region" description="Helical" evidence="13">
    <location>
        <begin position="526"/>
        <end position="545"/>
    </location>
</feature>
<feature type="transmembrane region" description="Helical" evidence="13">
    <location>
        <begin position="429"/>
        <end position="452"/>
    </location>
</feature>
<evidence type="ECO:0000256" key="11">
    <source>
        <dbReference type="ARBA" id="ARBA00033245"/>
    </source>
</evidence>
<dbReference type="InterPro" id="IPR019998">
    <property type="entry name" value="Membr_insert_YidC"/>
</dbReference>
<reference evidence="16 17" key="1">
    <citation type="submission" date="2019-02" db="EMBL/GenBank/DDBJ databases">
        <authorList>
            <person name="Goldberg S.R."/>
            <person name="Haltli B.A."/>
            <person name="Correa H."/>
            <person name="Russell K.G."/>
        </authorList>
    </citation>
    <scope>NUCLEOTIDE SEQUENCE [LARGE SCALE GENOMIC DNA]</scope>
    <source>
        <strain evidence="16 17">JCM 16186</strain>
    </source>
</reference>
<evidence type="ECO:0000259" key="14">
    <source>
        <dbReference type="Pfam" id="PF02096"/>
    </source>
</evidence>
<dbReference type="EMBL" id="SMLW01000675">
    <property type="protein sequence ID" value="MTI28928.1"/>
    <property type="molecule type" value="Genomic_DNA"/>
</dbReference>
<dbReference type="Proteomes" id="UP000798808">
    <property type="component" value="Unassembled WGS sequence"/>
</dbReference>
<comment type="function">
    <text evidence="13">Required for the insertion and/or proper folding and/or complex formation of integral membrane proteins into the membrane. Involved in integration of membrane proteins that insert both dependently and independently of the Sec translocase complex, as well as at least some lipoproteins. Aids folding of multispanning membrane proteins.</text>
</comment>
<dbReference type="Gene3D" id="2.70.98.90">
    <property type="match status" value="1"/>
</dbReference>
<dbReference type="InterPro" id="IPR038221">
    <property type="entry name" value="YidC_periplasmic_sf"/>
</dbReference>
<feature type="transmembrane region" description="Helical" evidence="13">
    <location>
        <begin position="6"/>
        <end position="23"/>
    </location>
</feature>
<protein>
    <recommendedName>
        <fullName evidence="3 13">Membrane protein insertase YidC</fullName>
    </recommendedName>
    <alternativeName>
        <fullName evidence="12 13">Foldase YidC</fullName>
    </alternativeName>
    <alternativeName>
        <fullName evidence="11 13">Membrane integrase YidC</fullName>
    </alternativeName>
    <alternativeName>
        <fullName evidence="13">Membrane protein YidC</fullName>
    </alternativeName>
</protein>
<dbReference type="NCBIfam" id="TIGR03592">
    <property type="entry name" value="yidC_oxa1_cterm"/>
    <property type="match status" value="1"/>
</dbReference>
<dbReference type="NCBIfam" id="TIGR03593">
    <property type="entry name" value="yidC_nterm"/>
    <property type="match status" value="1"/>
</dbReference>
<dbReference type="InterPro" id="IPR001708">
    <property type="entry name" value="YidC/ALB3/OXA1/COX18"/>
</dbReference>
<evidence type="ECO:0000256" key="13">
    <source>
        <dbReference type="HAMAP-Rule" id="MF_01810"/>
    </source>
</evidence>
<evidence type="ECO:0000256" key="2">
    <source>
        <dbReference type="ARBA" id="ARBA00010527"/>
    </source>
</evidence>
<dbReference type="RefSeq" id="WP_155176926.1">
    <property type="nucleotide sequence ID" value="NZ_BAAAFL010000008.1"/>
</dbReference>
<organism evidence="16 17">
    <name type="scientific">Fulvivirga kasyanovii</name>
    <dbReference type="NCBI Taxonomy" id="396812"/>
    <lineage>
        <taxon>Bacteria</taxon>
        <taxon>Pseudomonadati</taxon>
        <taxon>Bacteroidota</taxon>
        <taxon>Cytophagia</taxon>
        <taxon>Cytophagales</taxon>
        <taxon>Fulvivirgaceae</taxon>
        <taxon>Fulvivirga</taxon>
    </lineage>
</organism>
<evidence type="ECO:0000256" key="4">
    <source>
        <dbReference type="ARBA" id="ARBA00022448"/>
    </source>
</evidence>
<keyword evidence="9 13" id="KW-0472">Membrane</keyword>
<dbReference type="PANTHER" id="PTHR12428">
    <property type="entry name" value="OXA1"/>
    <property type="match status" value="1"/>
</dbReference>
<gene>
    <name evidence="13 16" type="primary">yidC</name>
    <name evidence="16" type="ORF">E1163_28465</name>
</gene>
<dbReference type="CDD" id="cd20070">
    <property type="entry name" value="5TM_YidC_Alb3"/>
    <property type="match status" value="1"/>
</dbReference>
<proteinExistence type="inferred from homology"/>
<evidence type="ECO:0000256" key="9">
    <source>
        <dbReference type="ARBA" id="ARBA00023136"/>
    </source>
</evidence>
<dbReference type="Pfam" id="PF14849">
    <property type="entry name" value="YidC_periplas"/>
    <property type="match status" value="1"/>
</dbReference>
<evidence type="ECO:0000313" key="17">
    <source>
        <dbReference type="Proteomes" id="UP000798808"/>
    </source>
</evidence>
<evidence type="ECO:0000256" key="8">
    <source>
        <dbReference type="ARBA" id="ARBA00022989"/>
    </source>
</evidence>
<keyword evidence="7 13" id="KW-0653">Protein transport</keyword>
<keyword evidence="10 13" id="KW-0143">Chaperone</keyword>
<comment type="similarity">
    <text evidence="2 13">Belongs to the OXA1/ALB3/YidC family. Type 1 subfamily.</text>
</comment>
<dbReference type="Pfam" id="PF02096">
    <property type="entry name" value="60KD_IMP"/>
    <property type="match status" value="1"/>
</dbReference>
<feature type="transmembrane region" description="Helical" evidence="13">
    <location>
        <begin position="369"/>
        <end position="386"/>
    </location>
</feature>
<feature type="domain" description="Membrane insertase YidC N-terminal" evidence="15">
    <location>
        <begin position="88"/>
        <end position="350"/>
    </location>
</feature>
<feature type="transmembrane region" description="Helical" evidence="13">
    <location>
        <begin position="488"/>
        <end position="505"/>
    </location>
</feature>
<dbReference type="HAMAP" id="MF_01810">
    <property type="entry name" value="YidC_type1"/>
    <property type="match status" value="1"/>
</dbReference>
<keyword evidence="17" id="KW-1185">Reference proteome</keyword>
<accession>A0ABW9RXH0</accession>
<keyword evidence="8 13" id="KW-1133">Transmembrane helix</keyword>
<comment type="subunit">
    <text evidence="13">Interacts with the Sec translocase complex via SecD. Specifically interacts with transmembrane segments of nascent integral membrane proteins during membrane integration.</text>
</comment>
<keyword evidence="6 13" id="KW-0812">Transmembrane</keyword>
<dbReference type="InterPro" id="IPR047196">
    <property type="entry name" value="YidC_ALB_C"/>
</dbReference>
<evidence type="ECO:0000256" key="5">
    <source>
        <dbReference type="ARBA" id="ARBA00022475"/>
    </source>
</evidence>
<sequence>MDRNQATGLILIAVMILLYFYFFSPEPIPVEEQTPVTELAEGDKNIESPDSLAQTTETVNDSVQTLLNQQKYGVFANGASGAATENVLENDLVKISLTNHGGKINNVELKNFTTYTDEPVVLINEERNEFALLLNSLGKQIDLNKLYYSANTQTVGDTSVLTYTLNVGPGQSVKHIYKLSNGSYQLSYALELKGLDQYISQESLTYQWYDRIKTQEKDVEMSRRNSTINYYTVEEEFEGLAEGSNSTEEEVVEESLKWVAIKQRFFVAGIIANESFGKGKFTTSIDPDDPSTVKYAKVNLSIPAENVKSGKAVYTYYFGPNDYHILGDVADDFESNLYLGWPPMKWINRFVIIPLFDLLGGFISNYGLIIIIMVLLIKLVLSPLSYKSYLSMAKMKVLKPELDEIKEKHGDDMTKAQQEQMKLYQKVGVSPLSGCIPMLLQMPILFAMFYFFPQSIELRGESFLWAEDLSTYDSIMQLPFTIPFYGDHVSLFVLLMTMSTILYTWSNQQVSTVQGPMKTFSYLMPVIFMFVLNSYPAALSFYYFVSNIVTFGQQALIRKFVDEEKIKVILEENRKKNVNKKKSKFQLKLEEAMKASNQGKSKK</sequence>
<dbReference type="InterPro" id="IPR028055">
    <property type="entry name" value="YidC/Oxa/ALB_C"/>
</dbReference>
<evidence type="ECO:0000256" key="3">
    <source>
        <dbReference type="ARBA" id="ARBA00015325"/>
    </source>
</evidence>